<protein>
    <submittedName>
        <fullName evidence="2">Gamma-glutamyl hydrolase</fullName>
    </submittedName>
</protein>
<proteinExistence type="predicted"/>
<sequence length="82" mass="8889">MKTLAKLLLGFTLTVGVIARPTDDATETESVGNSRPIIGVLTQPSASDFADEFIRTLYVSYLEMGGARVVPIRSDTQRGLFL</sequence>
<dbReference type="InterPro" id="IPR029062">
    <property type="entry name" value="Class_I_gatase-like"/>
</dbReference>
<keyword evidence="3" id="KW-1185">Reference proteome</keyword>
<dbReference type="EMBL" id="BMAT01009862">
    <property type="protein sequence ID" value="GFS15070.1"/>
    <property type="molecule type" value="Genomic_DNA"/>
</dbReference>
<feature type="signal peptide" evidence="1">
    <location>
        <begin position="1"/>
        <end position="19"/>
    </location>
</feature>
<evidence type="ECO:0000313" key="3">
    <source>
        <dbReference type="Proteomes" id="UP000762676"/>
    </source>
</evidence>
<dbReference type="GO" id="GO:0016787">
    <property type="term" value="F:hydrolase activity"/>
    <property type="evidence" value="ECO:0007669"/>
    <property type="project" value="UniProtKB-KW"/>
</dbReference>
<name>A0AAV4IYI8_9GAST</name>
<evidence type="ECO:0000256" key="1">
    <source>
        <dbReference type="SAM" id="SignalP"/>
    </source>
</evidence>
<feature type="chain" id="PRO_5043585024" evidence="1">
    <location>
        <begin position="20"/>
        <end position="82"/>
    </location>
</feature>
<organism evidence="2 3">
    <name type="scientific">Elysia marginata</name>
    <dbReference type="NCBI Taxonomy" id="1093978"/>
    <lineage>
        <taxon>Eukaryota</taxon>
        <taxon>Metazoa</taxon>
        <taxon>Spiralia</taxon>
        <taxon>Lophotrochozoa</taxon>
        <taxon>Mollusca</taxon>
        <taxon>Gastropoda</taxon>
        <taxon>Heterobranchia</taxon>
        <taxon>Euthyneura</taxon>
        <taxon>Panpulmonata</taxon>
        <taxon>Sacoglossa</taxon>
        <taxon>Placobranchoidea</taxon>
        <taxon>Plakobranchidae</taxon>
        <taxon>Elysia</taxon>
    </lineage>
</organism>
<reference evidence="2 3" key="1">
    <citation type="journal article" date="2021" name="Elife">
        <title>Chloroplast acquisition without the gene transfer in kleptoplastic sea slugs, Plakobranchus ocellatus.</title>
        <authorList>
            <person name="Maeda T."/>
            <person name="Takahashi S."/>
            <person name="Yoshida T."/>
            <person name="Shimamura S."/>
            <person name="Takaki Y."/>
            <person name="Nagai Y."/>
            <person name="Toyoda A."/>
            <person name="Suzuki Y."/>
            <person name="Arimoto A."/>
            <person name="Ishii H."/>
            <person name="Satoh N."/>
            <person name="Nishiyama T."/>
            <person name="Hasebe M."/>
            <person name="Maruyama T."/>
            <person name="Minagawa J."/>
            <person name="Obokata J."/>
            <person name="Shigenobu S."/>
        </authorList>
    </citation>
    <scope>NUCLEOTIDE SEQUENCE [LARGE SCALE GENOMIC DNA]</scope>
</reference>
<comment type="caution">
    <text evidence="2">The sequence shown here is derived from an EMBL/GenBank/DDBJ whole genome shotgun (WGS) entry which is preliminary data.</text>
</comment>
<dbReference type="AlphaFoldDB" id="A0AAV4IYI8"/>
<evidence type="ECO:0000313" key="2">
    <source>
        <dbReference type="EMBL" id="GFS15070.1"/>
    </source>
</evidence>
<gene>
    <name evidence="2" type="ORF">ElyMa_004922400</name>
</gene>
<accession>A0AAV4IYI8</accession>
<keyword evidence="1" id="KW-0732">Signal</keyword>
<keyword evidence="2" id="KW-0378">Hydrolase</keyword>
<dbReference type="Proteomes" id="UP000762676">
    <property type="component" value="Unassembled WGS sequence"/>
</dbReference>
<dbReference type="Gene3D" id="3.40.50.880">
    <property type="match status" value="1"/>
</dbReference>